<dbReference type="AlphaFoldDB" id="A0A7G1G8I2"/>
<dbReference type="Gene3D" id="3.10.530.10">
    <property type="entry name" value="CPE0013-like"/>
    <property type="match status" value="1"/>
</dbReference>
<sequence>MNLTCIVCPNGCMLEVSKKNSEIIVSGNLCKRGYDFAVNELNNPVRTICTTVRTTYKNMSRLPVRTSGEVPKPLIFDIMSVINKVVINEPVSIGDIIIENVLNTGVDIIATSKLGE</sequence>
<dbReference type="RefSeq" id="WP_198423030.1">
    <property type="nucleotide sequence ID" value="NZ_AP018712.1"/>
</dbReference>
<name>A0A7G1G8I2_9BACT</name>
<protein>
    <submittedName>
        <fullName evidence="1">Molybdopterin oxidoreductase</fullName>
    </submittedName>
</protein>
<evidence type="ECO:0000313" key="1">
    <source>
        <dbReference type="EMBL" id="BBE31223.1"/>
    </source>
</evidence>
<dbReference type="InterPro" id="IPR012460">
    <property type="entry name" value="DUF1667"/>
</dbReference>
<dbReference type="InterPro" id="IPR036593">
    <property type="entry name" value="CPE0013-like_sf"/>
</dbReference>
<gene>
    <name evidence="1" type="ORF">OSSY52_13640</name>
</gene>
<keyword evidence="2" id="KW-1185">Reference proteome</keyword>
<accession>A0A7G1G8I2</accession>
<dbReference type="PANTHER" id="PTHR39450:SF1">
    <property type="entry name" value="DUF1667 DOMAIN-CONTAINING PROTEIN"/>
    <property type="match status" value="1"/>
</dbReference>
<evidence type="ECO:0000313" key="2">
    <source>
        <dbReference type="Proteomes" id="UP000516361"/>
    </source>
</evidence>
<dbReference type="Proteomes" id="UP000516361">
    <property type="component" value="Chromosome"/>
</dbReference>
<dbReference type="PANTHER" id="PTHR39450">
    <property type="entry name" value="MOLYBDOPTERIN OXIDOREDUCTASE, 4FE-4S CLUSTER-BINDING SUBUNIT"/>
    <property type="match status" value="1"/>
</dbReference>
<dbReference type="SUPFAM" id="SSF160148">
    <property type="entry name" value="CPE0013-like"/>
    <property type="match status" value="1"/>
</dbReference>
<dbReference type="InParanoid" id="A0A7G1G8I2"/>
<dbReference type="Pfam" id="PF07892">
    <property type="entry name" value="DUF1667"/>
    <property type="match status" value="1"/>
</dbReference>
<reference evidence="1 2" key="1">
    <citation type="submission" date="2018-06" db="EMBL/GenBank/DDBJ databases">
        <title>Genome sequencing of Oceanotoga sp. sy52.</title>
        <authorList>
            <person name="Mori K."/>
        </authorList>
    </citation>
    <scope>NUCLEOTIDE SEQUENCE [LARGE SCALE GENOMIC DNA]</scope>
    <source>
        <strain evidence="2">sy52</strain>
    </source>
</reference>
<proteinExistence type="predicted"/>
<organism evidence="1 2">
    <name type="scientific">Tepiditoga spiralis</name>
    <dbReference type="NCBI Taxonomy" id="2108365"/>
    <lineage>
        <taxon>Bacteria</taxon>
        <taxon>Thermotogati</taxon>
        <taxon>Thermotogota</taxon>
        <taxon>Thermotogae</taxon>
        <taxon>Petrotogales</taxon>
        <taxon>Petrotogaceae</taxon>
        <taxon>Tepiditoga</taxon>
    </lineage>
</organism>
<dbReference type="KEGG" id="ocy:OSSY52_13640"/>
<dbReference type="EMBL" id="AP018712">
    <property type="protein sequence ID" value="BBE31223.1"/>
    <property type="molecule type" value="Genomic_DNA"/>
</dbReference>